<reference evidence="3" key="1">
    <citation type="submission" date="2018-12" db="EMBL/GenBank/DDBJ databases">
        <title>Tengunoibacter tsumagoiensis gen. nov., sp. nov., Dictyobacter kobayashii sp. nov., D. alpinus sp. nov., and D. joshuensis sp. nov. and description of Dictyobacteraceae fam. nov. within the order Ktedonobacterales isolated from Tengu-no-mugimeshi.</title>
        <authorList>
            <person name="Wang C.M."/>
            <person name="Zheng Y."/>
            <person name="Sakai Y."/>
            <person name="Toyoda A."/>
            <person name="Minakuchi Y."/>
            <person name="Abe K."/>
            <person name="Yokota A."/>
            <person name="Yabe S."/>
        </authorList>
    </citation>
    <scope>NUCLEOTIDE SEQUENCE [LARGE SCALE GENOMIC DNA]</scope>
    <source>
        <strain evidence="3">Uno11</strain>
    </source>
</reference>
<evidence type="ECO:0000313" key="3">
    <source>
        <dbReference type="Proteomes" id="UP000287188"/>
    </source>
</evidence>
<evidence type="ECO:0000256" key="1">
    <source>
        <dbReference type="SAM" id="MobiDB-lite"/>
    </source>
</evidence>
<evidence type="ECO:0000313" key="2">
    <source>
        <dbReference type="EMBL" id="GCE21602.1"/>
    </source>
</evidence>
<protein>
    <submittedName>
        <fullName evidence="2">Uncharacterized protein</fullName>
    </submittedName>
</protein>
<feature type="compositionally biased region" description="Basic and acidic residues" evidence="1">
    <location>
        <begin position="78"/>
        <end position="87"/>
    </location>
</feature>
<proteinExistence type="predicted"/>
<name>A0A402AR81_9CHLR</name>
<feature type="region of interest" description="Disordered" evidence="1">
    <location>
        <begin position="56"/>
        <end position="87"/>
    </location>
</feature>
<dbReference type="AlphaFoldDB" id="A0A402AR81"/>
<dbReference type="RefSeq" id="WP_126553369.1">
    <property type="nucleotide sequence ID" value="NZ_BIFS01000001.1"/>
</dbReference>
<accession>A0A402AR81</accession>
<comment type="caution">
    <text evidence="2">The sequence shown here is derived from an EMBL/GenBank/DDBJ whole genome shotgun (WGS) entry which is preliminary data.</text>
</comment>
<dbReference type="EMBL" id="BIFS01000001">
    <property type="protein sequence ID" value="GCE21602.1"/>
    <property type="molecule type" value="Genomic_DNA"/>
</dbReference>
<organism evidence="2 3">
    <name type="scientific">Dictyobacter kobayashii</name>
    <dbReference type="NCBI Taxonomy" id="2014872"/>
    <lineage>
        <taxon>Bacteria</taxon>
        <taxon>Bacillati</taxon>
        <taxon>Chloroflexota</taxon>
        <taxon>Ktedonobacteria</taxon>
        <taxon>Ktedonobacterales</taxon>
        <taxon>Dictyobacteraceae</taxon>
        <taxon>Dictyobacter</taxon>
    </lineage>
</organism>
<gene>
    <name evidence="2" type="ORF">KDK_54020</name>
</gene>
<dbReference type="Proteomes" id="UP000287188">
    <property type="component" value="Unassembled WGS sequence"/>
</dbReference>
<dbReference type="OrthoDB" id="9933577at2"/>
<sequence>MADVVHSNSQHGGRHCAYCGQSVAPLYPVATAEVVAAGEPKRLVCHTCRSLGRGRANAVANKPPVRQAESKTPVVAKANEKQHKNKK</sequence>
<keyword evidence="3" id="KW-1185">Reference proteome</keyword>